<name>A0A0F7RZ92_9BASI</name>
<feature type="compositionally biased region" description="Low complexity" evidence="1">
    <location>
        <begin position="113"/>
        <end position="123"/>
    </location>
</feature>
<organism evidence="2 3">
    <name type="scientific">Sporisorium scitamineum</name>
    <dbReference type="NCBI Taxonomy" id="49012"/>
    <lineage>
        <taxon>Eukaryota</taxon>
        <taxon>Fungi</taxon>
        <taxon>Dikarya</taxon>
        <taxon>Basidiomycota</taxon>
        <taxon>Ustilaginomycotina</taxon>
        <taxon>Ustilaginomycetes</taxon>
        <taxon>Ustilaginales</taxon>
        <taxon>Ustilaginaceae</taxon>
        <taxon>Sporisorium</taxon>
    </lineage>
</organism>
<keyword evidence="3" id="KW-1185">Reference proteome</keyword>
<reference evidence="3" key="1">
    <citation type="submission" date="2014-06" db="EMBL/GenBank/DDBJ databases">
        <authorList>
            <person name="Berkman P.J."/>
        </authorList>
    </citation>
    <scope>NUCLEOTIDE SEQUENCE [LARGE SCALE GENOMIC DNA]</scope>
</reference>
<evidence type="ECO:0000313" key="3">
    <source>
        <dbReference type="Proteomes" id="UP000242770"/>
    </source>
</evidence>
<proteinExistence type="predicted"/>
<gene>
    <name evidence="2" type="primary">SSCI32110.1</name>
</gene>
<accession>A0A0F7RZ92</accession>
<dbReference type="AlphaFoldDB" id="A0A0F7RZ92"/>
<protein>
    <submittedName>
        <fullName evidence="2">Uncharacterized protein</fullName>
    </submittedName>
</protein>
<feature type="compositionally biased region" description="Polar residues" evidence="1">
    <location>
        <begin position="154"/>
        <end position="164"/>
    </location>
</feature>
<feature type="region of interest" description="Disordered" evidence="1">
    <location>
        <begin position="99"/>
        <end position="175"/>
    </location>
</feature>
<sequence>MQLRPLPARVEDEDEDDEVAVNADSDAGDTAASVLHPPSPTFIYSDAVWRSPLRARRLRAASLGNVAINDGLVEYRNSLRRVPSPPATLMRLRSVKPLPLSSANSRTPRRARQAAVQQDVAAATDGEVDQLIDTRLTLSPPRAHIDDDSKRSSNHSITPIHTNLDTTRDDGGDHDRIDSLPSHLISSSISSARRVCRLAAFGSILVDARYQGDAQESRSAGQDRSACRQGCLRSSSTLFRRGGGGDHGASLGAERHVGGRLVPQRCSTKCLSVWSDVFMNLVMQQPVPPPAPETNEVLRLIRRASQRHPHCFTAQLLDFVRGQPPSTTDPANAASANDPFASYFASRQPVPFNLLAPTPLALPPLV</sequence>
<feature type="compositionally biased region" description="Basic and acidic residues" evidence="1">
    <location>
        <begin position="166"/>
        <end position="175"/>
    </location>
</feature>
<dbReference type="Proteomes" id="UP000242770">
    <property type="component" value="Unassembled WGS sequence"/>
</dbReference>
<dbReference type="EMBL" id="CCFA01001775">
    <property type="protein sequence ID" value="CDR99952.1"/>
    <property type="molecule type" value="Genomic_DNA"/>
</dbReference>
<evidence type="ECO:0000313" key="2">
    <source>
        <dbReference type="EMBL" id="CDR99952.1"/>
    </source>
</evidence>
<evidence type="ECO:0000256" key="1">
    <source>
        <dbReference type="SAM" id="MobiDB-lite"/>
    </source>
</evidence>